<accession>A0ABV3K4V3</accession>
<organism evidence="2 3">
    <name type="scientific">Streptomyces orinoci</name>
    <name type="common">Streptoverticillium orinoci</name>
    <dbReference type="NCBI Taxonomy" id="67339"/>
    <lineage>
        <taxon>Bacteria</taxon>
        <taxon>Bacillati</taxon>
        <taxon>Actinomycetota</taxon>
        <taxon>Actinomycetes</taxon>
        <taxon>Kitasatosporales</taxon>
        <taxon>Streptomycetaceae</taxon>
        <taxon>Streptomyces</taxon>
    </lineage>
</organism>
<evidence type="ECO:0000313" key="2">
    <source>
        <dbReference type="EMBL" id="MEV5510196.1"/>
    </source>
</evidence>
<gene>
    <name evidence="2" type="ORF">AB0L16_27865</name>
</gene>
<comment type="caution">
    <text evidence="2">The sequence shown here is derived from an EMBL/GenBank/DDBJ whole genome shotgun (WGS) entry which is preliminary data.</text>
</comment>
<dbReference type="Proteomes" id="UP001552594">
    <property type="component" value="Unassembled WGS sequence"/>
</dbReference>
<evidence type="ECO:0000256" key="1">
    <source>
        <dbReference type="SAM" id="Phobius"/>
    </source>
</evidence>
<proteinExistence type="predicted"/>
<reference evidence="2 3" key="1">
    <citation type="submission" date="2024-06" db="EMBL/GenBank/DDBJ databases">
        <title>The Natural Products Discovery Center: Release of the First 8490 Sequenced Strains for Exploring Actinobacteria Biosynthetic Diversity.</title>
        <authorList>
            <person name="Kalkreuter E."/>
            <person name="Kautsar S.A."/>
            <person name="Yang D."/>
            <person name="Bader C.D."/>
            <person name="Teijaro C.N."/>
            <person name="Fluegel L."/>
            <person name="Davis C.M."/>
            <person name="Simpson J.R."/>
            <person name="Lauterbach L."/>
            <person name="Steele A.D."/>
            <person name="Gui C."/>
            <person name="Meng S."/>
            <person name="Li G."/>
            <person name="Viehrig K."/>
            <person name="Ye F."/>
            <person name="Su P."/>
            <person name="Kiefer A.F."/>
            <person name="Nichols A."/>
            <person name="Cepeda A.J."/>
            <person name="Yan W."/>
            <person name="Fan B."/>
            <person name="Jiang Y."/>
            <person name="Adhikari A."/>
            <person name="Zheng C.-J."/>
            <person name="Schuster L."/>
            <person name="Cowan T.M."/>
            <person name="Smanski M.J."/>
            <person name="Chevrette M.G."/>
            <person name="De Carvalho L.P.S."/>
            <person name="Shen B."/>
        </authorList>
    </citation>
    <scope>NUCLEOTIDE SEQUENCE [LARGE SCALE GENOMIC DNA]</scope>
    <source>
        <strain evidence="2 3">NPDC052347</strain>
    </source>
</reference>
<dbReference type="RefSeq" id="WP_109279074.1">
    <property type="nucleotide sequence ID" value="NZ_JBFAUK010000029.1"/>
</dbReference>
<sequence>MGVPVLTAGRHWRTGLVVTPFLLSCAVFWAVYSAHRDCLPDRLATHFSGSGHADGFSSAGSLPVVALTLLLVAGLLFGVWAYAIEVTPKGWRGQLVFAYVLAAFLGYVHISVVLVNSGHENSADQVSLSLWELPKALGAAALAAALGLLLATLVAPAQRKAAAPAAPGPRLDLGRDESAVWTRTVGSPVLRLTGFAETVAGLALCAAGLPFAGVSLVLVGALSAVGGSGARITVDRHGLTAVPAWLPFPRLHIPLERITSAASRRVRLLKDIGGWGYRVRPGQSALAMRSGDALVATLSTGSEFLITVDDAATAARLLNALIVRDGRPADQGG</sequence>
<name>A0ABV3K4V3_STRON</name>
<feature type="transmembrane region" description="Helical" evidence="1">
    <location>
        <begin position="12"/>
        <end position="32"/>
    </location>
</feature>
<dbReference type="EMBL" id="JBFAUK010000029">
    <property type="protein sequence ID" value="MEV5510196.1"/>
    <property type="molecule type" value="Genomic_DNA"/>
</dbReference>
<keyword evidence="1" id="KW-0812">Transmembrane</keyword>
<keyword evidence="1" id="KW-1133">Transmembrane helix</keyword>
<protein>
    <submittedName>
        <fullName evidence="2">DUF1648 domain-containing protein</fullName>
    </submittedName>
</protein>
<evidence type="ECO:0000313" key="3">
    <source>
        <dbReference type="Proteomes" id="UP001552594"/>
    </source>
</evidence>
<keyword evidence="1" id="KW-0472">Membrane</keyword>
<feature type="transmembrane region" description="Helical" evidence="1">
    <location>
        <begin position="136"/>
        <end position="155"/>
    </location>
</feature>
<feature type="transmembrane region" description="Helical" evidence="1">
    <location>
        <begin position="64"/>
        <end position="84"/>
    </location>
</feature>
<keyword evidence="3" id="KW-1185">Reference proteome</keyword>
<feature type="transmembrane region" description="Helical" evidence="1">
    <location>
        <begin position="96"/>
        <end position="116"/>
    </location>
</feature>